<feature type="compositionally biased region" description="Polar residues" evidence="2">
    <location>
        <begin position="648"/>
        <end position="661"/>
    </location>
</feature>
<reference evidence="3 4" key="1">
    <citation type="journal article" date="2018" name="Evol. Lett.">
        <title>Horizontal gene cluster transfer increased hallucinogenic mushroom diversity.</title>
        <authorList>
            <person name="Reynolds H.T."/>
            <person name="Vijayakumar V."/>
            <person name="Gluck-Thaler E."/>
            <person name="Korotkin H.B."/>
            <person name="Matheny P.B."/>
            <person name="Slot J.C."/>
        </authorList>
    </citation>
    <scope>NUCLEOTIDE SEQUENCE [LARGE SCALE GENOMIC DNA]</scope>
    <source>
        <strain evidence="3 4">SRW20</strain>
    </source>
</reference>
<dbReference type="STRING" id="231916.A0A409YQK9"/>
<feature type="region of interest" description="Disordered" evidence="2">
    <location>
        <begin position="336"/>
        <end position="374"/>
    </location>
</feature>
<feature type="region of interest" description="Disordered" evidence="2">
    <location>
        <begin position="648"/>
        <end position="683"/>
    </location>
</feature>
<feature type="region of interest" description="Disordered" evidence="2">
    <location>
        <begin position="390"/>
        <end position="411"/>
    </location>
</feature>
<gene>
    <name evidence="3" type="ORF">CVT26_011616</name>
</gene>
<feature type="compositionally biased region" description="Polar residues" evidence="2">
    <location>
        <begin position="1"/>
        <end position="15"/>
    </location>
</feature>
<comment type="caution">
    <text evidence="3">The sequence shown here is derived from an EMBL/GenBank/DDBJ whole genome shotgun (WGS) entry which is preliminary data.</text>
</comment>
<keyword evidence="4" id="KW-1185">Reference proteome</keyword>
<feature type="region of interest" description="Disordered" evidence="2">
    <location>
        <begin position="1"/>
        <end position="30"/>
    </location>
</feature>
<feature type="region of interest" description="Disordered" evidence="2">
    <location>
        <begin position="99"/>
        <end position="136"/>
    </location>
</feature>
<feature type="coiled-coil region" evidence="1">
    <location>
        <begin position="178"/>
        <end position="237"/>
    </location>
</feature>
<evidence type="ECO:0000256" key="1">
    <source>
        <dbReference type="SAM" id="Coils"/>
    </source>
</evidence>
<name>A0A409YQK9_9AGAR</name>
<feature type="region of interest" description="Disordered" evidence="2">
    <location>
        <begin position="271"/>
        <end position="293"/>
    </location>
</feature>
<evidence type="ECO:0000256" key="2">
    <source>
        <dbReference type="SAM" id="MobiDB-lite"/>
    </source>
</evidence>
<protein>
    <submittedName>
        <fullName evidence="3">Uncharacterized protein</fullName>
    </submittedName>
</protein>
<dbReference type="Proteomes" id="UP000284706">
    <property type="component" value="Unassembled WGS sequence"/>
</dbReference>
<dbReference type="EMBL" id="NHYE01000493">
    <property type="protein sequence ID" value="PPR05293.1"/>
    <property type="molecule type" value="Genomic_DNA"/>
</dbReference>
<feature type="compositionally biased region" description="Pro residues" evidence="2">
    <location>
        <begin position="279"/>
        <end position="293"/>
    </location>
</feature>
<organism evidence="3 4">
    <name type="scientific">Gymnopilus dilepis</name>
    <dbReference type="NCBI Taxonomy" id="231916"/>
    <lineage>
        <taxon>Eukaryota</taxon>
        <taxon>Fungi</taxon>
        <taxon>Dikarya</taxon>
        <taxon>Basidiomycota</taxon>
        <taxon>Agaricomycotina</taxon>
        <taxon>Agaricomycetes</taxon>
        <taxon>Agaricomycetidae</taxon>
        <taxon>Agaricales</taxon>
        <taxon>Agaricineae</taxon>
        <taxon>Hymenogastraceae</taxon>
        <taxon>Gymnopilus</taxon>
    </lineage>
</organism>
<feature type="compositionally biased region" description="Basic and acidic residues" evidence="2">
    <location>
        <begin position="399"/>
        <end position="411"/>
    </location>
</feature>
<sequence>MQSIGPNPSVTSSRSRPIDVEMGDNIGRDPDEAHVEHLLRVPDHTMLSIQAPSTPLPTPVTKALPHLPTAATPPTLALNNIPFTFPAPSQNAHLEKFPQTAGFAKGSSTRQTSKSRSRSRSPSPGGREGEQMATCSETARSKIRLVGIADPQKEALISALTEQISKSNNFLQIVGRQLEEIKRDTAALCIQAQEAENRSKQAEMAIQSQQTLSDVRLKDLEKSLKEDASQKVQLAEKRTQSMLLDIQGLRRIGSTPNTGMSEEVPMIIDRIPGKHSAPSPNPRPPVPPRFPQPALPPVHPHAKVDSTMCSKCYYQETDIFAEKCLSKPLPSMPLYFERPRSNGETTLPCSQSSESESSEDELGRSRPNLATPHPEELINLLFTTLGINARRGSRRRKGHPEFKDPAKKRAKEEGTTALTNWLRHHLHHLIGIKKTRDILKLPDEIYASNTELQRTMALWETDKTGQGPTVDPMKINWDNFEGPWNMQLCEAFVQYCIEKGLGEGNPPEDVKEFVADYFWGRLQRLRTTIRKNKPGADEDPETHNARVEGRHLESLVIARRNTRRNQLFKDRVDICFDNLPKTASEIVTDEQRLWKARYDIVQALGPEGMSSDESDLDSDKKTFIVKKIPWRNRRLTEVVQGIDKSRNLTNAYGNTRPGNSPRTRIRRDRPRKSARKKAPTGKPVDMYDTDWYEKLTYRKQIALKAERAMKY</sequence>
<evidence type="ECO:0000313" key="4">
    <source>
        <dbReference type="Proteomes" id="UP000284706"/>
    </source>
</evidence>
<proteinExistence type="predicted"/>
<keyword evidence="1" id="KW-0175">Coiled coil</keyword>
<feature type="compositionally biased region" description="Basic residues" evidence="2">
    <location>
        <begin position="663"/>
        <end position="679"/>
    </location>
</feature>
<evidence type="ECO:0000313" key="3">
    <source>
        <dbReference type="EMBL" id="PPR05293.1"/>
    </source>
</evidence>
<dbReference type="AlphaFoldDB" id="A0A409YQK9"/>
<dbReference type="InParanoid" id="A0A409YQK9"/>
<dbReference type="OrthoDB" id="3070190at2759"/>
<accession>A0A409YQK9</accession>